<keyword evidence="2" id="KW-0540">Nuclease</keyword>
<dbReference type="OrthoDB" id="23163at10239"/>
<proteinExistence type="predicted"/>
<sequence>MKTKRCYDCGETKPLTEFHRDKSRGDGRSGRCKLCRRSYMHSRIEHHRVRSVELYRDNPEPKNRRSRAYYKREQDKTAPMAVRKYAPWTQQEDDFILSNPEIPARQLAVKLGRTHAGTLSRRRLLNNEDIGHEN</sequence>
<gene>
    <name evidence="2" type="ORF">phi674_gp31</name>
</gene>
<evidence type="ECO:0000313" key="2">
    <source>
        <dbReference type="EMBL" id="ATW62949.1"/>
    </source>
</evidence>
<reference evidence="3" key="1">
    <citation type="submission" date="2017-10" db="EMBL/GenBank/DDBJ databases">
        <title>Complete nucleotide sequences and annotations of phi673 and phi674, two new lytic phages of Corynebacterium glutamicum ATCC 13032.</title>
        <authorList>
            <person name="Yomantas Y.A.V."/>
            <person name="Abalakina E.G."/>
            <person name="Lobanova J.S."/>
            <person name="Mamontov V.T.A."/>
            <person name="Stoynova N.V."/>
            <person name="Mashko S.V."/>
        </authorList>
    </citation>
    <scope>NUCLEOTIDE SEQUENCE [LARGE SCALE GENOMIC DNA]</scope>
</reference>
<protein>
    <submittedName>
        <fullName evidence="2">Putative HNH endonuclease</fullName>
    </submittedName>
</protein>
<feature type="region of interest" description="Disordered" evidence="1">
    <location>
        <begin position="57"/>
        <end position="76"/>
    </location>
</feature>
<evidence type="ECO:0000256" key="1">
    <source>
        <dbReference type="SAM" id="MobiDB-lite"/>
    </source>
</evidence>
<accession>A0A2H4PIZ5</accession>
<dbReference type="Proteomes" id="UP000241216">
    <property type="component" value="Segment"/>
</dbReference>
<dbReference type="GO" id="GO:0004519">
    <property type="term" value="F:endonuclease activity"/>
    <property type="evidence" value="ECO:0007669"/>
    <property type="project" value="UniProtKB-KW"/>
</dbReference>
<dbReference type="EMBL" id="MG324354">
    <property type="protein sequence ID" value="ATW62949.1"/>
    <property type="molecule type" value="Genomic_DNA"/>
</dbReference>
<keyword evidence="2" id="KW-0255">Endonuclease</keyword>
<name>A0A2H4PIZ5_9CAUD</name>
<evidence type="ECO:0000313" key="3">
    <source>
        <dbReference type="Proteomes" id="UP000241216"/>
    </source>
</evidence>
<keyword evidence="3" id="KW-1185">Reference proteome</keyword>
<organism evidence="2 3">
    <name type="scientific">Corynebacterium phage phi674</name>
    <dbReference type="NCBI Taxonomy" id="2052822"/>
    <lineage>
        <taxon>Viruses</taxon>
        <taxon>Duplodnaviria</taxon>
        <taxon>Heunggongvirae</taxon>
        <taxon>Uroviricota</taxon>
        <taxon>Caudoviricetes</taxon>
        <taxon>Ikedavirus</taxon>
        <taxon>Ikedavirus phi674</taxon>
    </lineage>
</organism>
<keyword evidence="2" id="KW-0378">Hydrolase</keyword>